<dbReference type="HOGENOM" id="CLU_746522_0_0_1"/>
<sequence length="371" mass="41286">MSNGNGYSREEAYRLPRRDGSNVVPQRNNATDRYRLFVLFCESLYDEARSYLTAVALCTTPMPVCQTRIKMRNDVSAMKGRRRSESISSSTSSSFSSSSNGRSLSLHQAKSLDSLDRDEMSSDTSRSALPAVPSWKQRREYQRLGSSQHQTTSTLSSCESGESSSCWSRSDGTTTQSSRSSSSVYTGESSDTTSSSQSTTGSVRQRPFQYHQLNGHPKQRPAAGSDCNMLAIFSCCLDNRRQREVSRSTSRWTETPEYGHSHTLTPSCSSDCKSWNGSSDDHHSSVHEMGHRFSSHGPASDGPLIITKVPNQSQGTLVFSPGDLFVRVFVVMLGWLPWWRNIFSTDKPWPAVRADELESDNASPRTFHHAE</sequence>
<dbReference type="EMBL" id="GL732523">
    <property type="protein sequence ID" value="EFX90026.1"/>
    <property type="molecule type" value="Genomic_DNA"/>
</dbReference>
<organism evidence="2 3">
    <name type="scientific">Daphnia pulex</name>
    <name type="common">Water flea</name>
    <dbReference type="NCBI Taxonomy" id="6669"/>
    <lineage>
        <taxon>Eukaryota</taxon>
        <taxon>Metazoa</taxon>
        <taxon>Ecdysozoa</taxon>
        <taxon>Arthropoda</taxon>
        <taxon>Crustacea</taxon>
        <taxon>Branchiopoda</taxon>
        <taxon>Diplostraca</taxon>
        <taxon>Cladocera</taxon>
        <taxon>Anomopoda</taxon>
        <taxon>Daphniidae</taxon>
        <taxon>Daphnia</taxon>
    </lineage>
</organism>
<feature type="region of interest" description="Disordered" evidence="1">
    <location>
        <begin position="1"/>
        <end position="26"/>
    </location>
</feature>
<evidence type="ECO:0000313" key="3">
    <source>
        <dbReference type="Proteomes" id="UP000000305"/>
    </source>
</evidence>
<feature type="region of interest" description="Disordered" evidence="1">
    <location>
        <begin position="247"/>
        <end position="267"/>
    </location>
</feature>
<keyword evidence="3" id="KW-1185">Reference proteome</keyword>
<feature type="compositionally biased region" description="Low complexity" evidence="1">
    <location>
        <begin position="86"/>
        <end position="105"/>
    </location>
</feature>
<dbReference type="Proteomes" id="UP000000305">
    <property type="component" value="Unassembled WGS sequence"/>
</dbReference>
<evidence type="ECO:0000256" key="1">
    <source>
        <dbReference type="SAM" id="MobiDB-lite"/>
    </source>
</evidence>
<dbReference type="OrthoDB" id="10501912at2759"/>
<name>E9FQP8_DAPPU</name>
<evidence type="ECO:0000313" key="2">
    <source>
        <dbReference type="EMBL" id="EFX90026.1"/>
    </source>
</evidence>
<feature type="compositionally biased region" description="Low complexity" evidence="1">
    <location>
        <begin position="146"/>
        <end position="202"/>
    </location>
</feature>
<accession>E9FQP8</accession>
<feature type="region of interest" description="Disordered" evidence="1">
    <location>
        <begin position="75"/>
        <end position="204"/>
    </location>
</feature>
<dbReference type="KEGG" id="dpx:DAPPUDRAFT_232341"/>
<dbReference type="AlphaFoldDB" id="E9FQP8"/>
<reference evidence="2 3" key="1">
    <citation type="journal article" date="2011" name="Science">
        <title>The ecoresponsive genome of Daphnia pulex.</title>
        <authorList>
            <person name="Colbourne J.K."/>
            <person name="Pfrender M.E."/>
            <person name="Gilbert D."/>
            <person name="Thomas W.K."/>
            <person name="Tucker A."/>
            <person name="Oakley T.H."/>
            <person name="Tokishita S."/>
            <person name="Aerts A."/>
            <person name="Arnold G.J."/>
            <person name="Basu M.K."/>
            <person name="Bauer D.J."/>
            <person name="Caceres C.E."/>
            <person name="Carmel L."/>
            <person name="Casola C."/>
            <person name="Choi J.H."/>
            <person name="Detter J.C."/>
            <person name="Dong Q."/>
            <person name="Dusheyko S."/>
            <person name="Eads B.D."/>
            <person name="Frohlich T."/>
            <person name="Geiler-Samerotte K.A."/>
            <person name="Gerlach D."/>
            <person name="Hatcher P."/>
            <person name="Jogdeo S."/>
            <person name="Krijgsveld J."/>
            <person name="Kriventseva E.V."/>
            <person name="Kultz D."/>
            <person name="Laforsch C."/>
            <person name="Lindquist E."/>
            <person name="Lopez J."/>
            <person name="Manak J.R."/>
            <person name="Muller J."/>
            <person name="Pangilinan J."/>
            <person name="Patwardhan R.P."/>
            <person name="Pitluck S."/>
            <person name="Pritham E.J."/>
            <person name="Rechtsteiner A."/>
            <person name="Rho M."/>
            <person name="Rogozin I.B."/>
            <person name="Sakarya O."/>
            <person name="Salamov A."/>
            <person name="Schaack S."/>
            <person name="Shapiro H."/>
            <person name="Shiga Y."/>
            <person name="Skalitzky C."/>
            <person name="Smith Z."/>
            <person name="Souvorov A."/>
            <person name="Sung W."/>
            <person name="Tang Z."/>
            <person name="Tsuchiya D."/>
            <person name="Tu H."/>
            <person name="Vos H."/>
            <person name="Wang M."/>
            <person name="Wolf Y.I."/>
            <person name="Yamagata H."/>
            <person name="Yamada T."/>
            <person name="Ye Y."/>
            <person name="Shaw J.R."/>
            <person name="Andrews J."/>
            <person name="Crease T.J."/>
            <person name="Tang H."/>
            <person name="Lucas S.M."/>
            <person name="Robertson H.M."/>
            <person name="Bork P."/>
            <person name="Koonin E.V."/>
            <person name="Zdobnov E.M."/>
            <person name="Grigoriev I.V."/>
            <person name="Lynch M."/>
            <person name="Boore J.L."/>
        </authorList>
    </citation>
    <scope>NUCLEOTIDE SEQUENCE [LARGE SCALE GENOMIC DNA]</scope>
</reference>
<proteinExistence type="predicted"/>
<feature type="compositionally biased region" description="Basic and acidic residues" evidence="1">
    <location>
        <begin position="8"/>
        <end position="20"/>
    </location>
</feature>
<dbReference type="InParanoid" id="E9FQP8"/>
<gene>
    <name evidence="2" type="ORF">DAPPUDRAFT_232341</name>
</gene>
<protein>
    <submittedName>
        <fullName evidence="2">Uncharacterized protein</fullName>
    </submittedName>
</protein>